<reference evidence="1 2" key="1">
    <citation type="journal article" date="2016" name="Nat. Commun.">
        <title>Thousands of microbial genomes shed light on interconnected biogeochemical processes in an aquifer system.</title>
        <authorList>
            <person name="Anantharaman K."/>
            <person name="Brown C.T."/>
            <person name="Hug L.A."/>
            <person name="Sharon I."/>
            <person name="Castelle C.J."/>
            <person name="Probst A.J."/>
            <person name="Thomas B.C."/>
            <person name="Singh A."/>
            <person name="Wilkins M.J."/>
            <person name="Karaoz U."/>
            <person name="Brodie E.L."/>
            <person name="Williams K.H."/>
            <person name="Hubbard S.S."/>
            <person name="Banfield J.F."/>
        </authorList>
    </citation>
    <scope>NUCLEOTIDE SEQUENCE [LARGE SCALE GENOMIC DNA]</scope>
</reference>
<dbReference type="EMBL" id="MHLN01000052">
    <property type="protein sequence ID" value="OGZ09434.1"/>
    <property type="molecule type" value="Genomic_DNA"/>
</dbReference>
<protein>
    <submittedName>
        <fullName evidence="1">Uncharacterized protein</fullName>
    </submittedName>
</protein>
<evidence type="ECO:0000313" key="1">
    <source>
        <dbReference type="EMBL" id="OGZ09434.1"/>
    </source>
</evidence>
<dbReference type="AlphaFoldDB" id="A0A1G2D704"/>
<gene>
    <name evidence="1" type="ORF">A3D67_03060</name>
</gene>
<proteinExistence type="predicted"/>
<organism evidence="1 2">
    <name type="scientific">Candidatus Lloydbacteria bacterium RIFCSPHIGHO2_02_FULL_51_22</name>
    <dbReference type="NCBI Taxonomy" id="1798663"/>
    <lineage>
        <taxon>Bacteria</taxon>
        <taxon>Candidatus Lloydiibacteriota</taxon>
    </lineage>
</organism>
<evidence type="ECO:0000313" key="2">
    <source>
        <dbReference type="Proteomes" id="UP000178099"/>
    </source>
</evidence>
<accession>A0A1G2D704</accession>
<sequence length="395" mass="44248">MRRKKMDTKEQGGVSSPGSPLYRYTSKVSWFGLDDTPCRILQAFWGCPIGAAREVCLDALLRKAVDMESARWIEERTPAMFAADYNDGYWARVLAWYLFDDRGEHNSPFRVRALQYATSLFLAGARVCNVTSVDTELSKIVAGAIRKYPTLYWVPSVPEFLDASLVHKNWSVTARALKLICLANDASFLGHVSELSRNAKKAAEKEEDFKTRNVDVRFTAAEALGVLQESTRHLLLCKTEEKSDVGDFCVELAQALRKHIGSEDVPRIRLDYFPPDPPRGYSIQLYLHVDLLGSVHDPLRDVLKKCNIGVSAYGCEIEISHPGRTCTDSELGGRYYYAGFLSPEEGFRLNIQQIRKTARLVISVLLDDGGMTRCIAGPLTYHIVRADEPLSVLSA</sequence>
<dbReference type="Proteomes" id="UP000178099">
    <property type="component" value="Unassembled WGS sequence"/>
</dbReference>
<name>A0A1G2D704_9BACT</name>
<comment type="caution">
    <text evidence="1">The sequence shown here is derived from an EMBL/GenBank/DDBJ whole genome shotgun (WGS) entry which is preliminary data.</text>
</comment>